<accession>A0AA36GGP5</accession>
<sequence length="345" mass="39976">MNILHSPIFRGVLSRTSGWLALENSQEYPSEMVRVQCVVAALARKFGTCDSPLTADEVLLEEALAHILKEAEEGELEVTRFDQMIRDDHPEGEVNNNNEPDYEDDEEVEVPKKDPGIWIYFGAKKVHVDKVQEAIEYYRSSTTGSRKARWMANRFRFLKGESAMVKFKRILGKGAESIEDGINFSSFIIRSIQKLLNGGTSVGEGHNIHSGPWHFPFIVVLITYEGYESTDRYLWIFPCNKRDTFLCLYYEWDRYFDFSMGSPSDFEKYEQIQLGIIPKDETMKVTSEEINEWTYKRTMEPKTEGGKPIVWTANYRPTFDDINFFDCLKGPLPDMSYCHEFDEMC</sequence>
<keyword evidence="3" id="KW-1185">Reference proteome</keyword>
<evidence type="ECO:0000256" key="1">
    <source>
        <dbReference type="SAM" id="MobiDB-lite"/>
    </source>
</evidence>
<organism evidence="2 3">
    <name type="scientific">Mesorhabditis spiculigera</name>
    <dbReference type="NCBI Taxonomy" id="96644"/>
    <lineage>
        <taxon>Eukaryota</taxon>
        <taxon>Metazoa</taxon>
        <taxon>Ecdysozoa</taxon>
        <taxon>Nematoda</taxon>
        <taxon>Chromadorea</taxon>
        <taxon>Rhabditida</taxon>
        <taxon>Rhabditina</taxon>
        <taxon>Rhabditomorpha</taxon>
        <taxon>Rhabditoidea</taxon>
        <taxon>Rhabditidae</taxon>
        <taxon>Mesorhabditinae</taxon>
        <taxon>Mesorhabditis</taxon>
    </lineage>
</organism>
<dbReference type="AlphaFoldDB" id="A0AA36GGP5"/>
<evidence type="ECO:0000313" key="2">
    <source>
        <dbReference type="EMBL" id="CAJ0584511.1"/>
    </source>
</evidence>
<feature type="region of interest" description="Disordered" evidence="1">
    <location>
        <begin position="86"/>
        <end position="108"/>
    </location>
</feature>
<protein>
    <submittedName>
        <fullName evidence="2">Uncharacterized protein</fullName>
    </submittedName>
</protein>
<reference evidence="2" key="1">
    <citation type="submission" date="2023-06" db="EMBL/GenBank/DDBJ databases">
        <authorList>
            <person name="Delattre M."/>
        </authorList>
    </citation>
    <scope>NUCLEOTIDE SEQUENCE</scope>
    <source>
        <strain evidence="2">AF72</strain>
    </source>
</reference>
<dbReference type="EMBL" id="CATQJA010002697">
    <property type="protein sequence ID" value="CAJ0584511.1"/>
    <property type="molecule type" value="Genomic_DNA"/>
</dbReference>
<gene>
    <name evidence="2" type="ORF">MSPICULIGERA_LOCUS22562</name>
</gene>
<proteinExistence type="predicted"/>
<feature type="non-terminal residue" evidence="2">
    <location>
        <position position="1"/>
    </location>
</feature>
<dbReference type="Proteomes" id="UP001177023">
    <property type="component" value="Unassembled WGS sequence"/>
</dbReference>
<name>A0AA36GGP5_9BILA</name>
<comment type="caution">
    <text evidence="2">The sequence shown here is derived from an EMBL/GenBank/DDBJ whole genome shotgun (WGS) entry which is preliminary data.</text>
</comment>
<evidence type="ECO:0000313" key="3">
    <source>
        <dbReference type="Proteomes" id="UP001177023"/>
    </source>
</evidence>